<keyword evidence="4" id="KW-0460">Magnesium</keyword>
<keyword evidence="6" id="KW-1185">Reference proteome</keyword>
<organism evidence="5 6">
    <name type="scientific">Microtetraspora fusca</name>
    <dbReference type="NCBI Taxonomy" id="1997"/>
    <lineage>
        <taxon>Bacteria</taxon>
        <taxon>Bacillati</taxon>
        <taxon>Actinomycetota</taxon>
        <taxon>Actinomycetes</taxon>
        <taxon>Streptosporangiales</taxon>
        <taxon>Streptosporangiaceae</taxon>
        <taxon>Microtetraspora</taxon>
    </lineage>
</organism>
<dbReference type="Proteomes" id="UP001602119">
    <property type="component" value="Unassembled WGS sequence"/>
</dbReference>
<comment type="catalytic activity">
    <reaction evidence="1">
        <text>a myo-inositol phosphate + H2O = myo-inositol + phosphate</text>
        <dbReference type="Rhea" id="RHEA:24056"/>
        <dbReference type="ChEBI" id="CHEBI:15377"/>
        <dbReference type="ChEBI" id="CHEBI:17268"/>
        <dbReference type="ChEBI" id="CHEBI:43474"/>
        <dbReference type="ChEBI" id="CHEBI:84139"/>
        <dbReference type="EC" id="3.1.3.25"/>
    </reaction>
</comment>
<name>A0ABW6VK95_MICFU</name>
<proteinExistence type="predicted"/>
<dbReference type="Pfam" id="PF00459">
    <property type="entry name" value="Inositol_P"/>
    <property type="match status" value="1"/>
</dbReference>
<dbReference type="PANTHER" id="PTHR20854">
    <property type="entry name" value="INOSITOL MONOPHOSPHATASE"/>
    <property type="match status" value="1"/>
</dbReference>
<dbReference type="SUPFAM" id="SSF56655">
    <property type="entry name" value="Carbohydrate phosphatase"/>
    <property type="match status" value="1"/>
</dbReference>
<evidence type="ECO:0000256" key="3">
    <source>
        <dbReference type="ARBA" id="ARBA00022723"/>
    </source>
</evidence>
<dbReference type="InterPro" id="IPR020550">
    <property type="entry name" value="Inositol_monophosphatase_CS"/>
</dbReference>
<dbReference type="RefSeq" id="WP_387348092.1">
    <property type="nucleotide sequence ID" value="NZ_JBIAXI010000048.1"/>
</dbReference>
<accession>A0ABW6VK95</accession>
<keyword evidence="3" id="KW-0479">Metal-binding</keyword>
<protein>
    <recommendedName>
        <fullName evidence="2">inositol-phosphate phosphatase</fullName>
        <ecNumber evidence="2">3.1.3.25</ecNumber>
    </recommendedName>
</protein>
<evidence type="ECO:0000256" key="4">
    <source>
        <dbReference type="ARBA" id="ARBA00022842"/>
    </source>
</evidence>
<reference evidence="5 6" key="1">
    <citation type="submission" date="2024-10" db="EMBL/GenBank/DDBJ databases">
        <title>The Natural Products Discovery Center: Release of the First 8490 Sequenced Strains for Exploring Actinobacteria Biosynthetic Diversity.</title>
        <authorList>
            <person name="Kalkreuter E."/>
            <person name="Kautsar S.A."/>
            <person name="Yang D."/>
            <person name="Bader C.D."/>
            <person name="Teijaro C.N."/>
            <person name="Fluegel L."/>
            <person name="Davis C.M."/>
            <person name="Simpson J.R."/>
            <person name="Lauterbach L."/>
            <person name="Steele A.D."/>
            <person name="Gui C."/>
            <person name="Meng S."/>
            <person name="Li G."/>
            <person name="Viehrig K."/>
            <person name="Ye F."/>
            <person name="Su P."/>
            <person name="Kiefer A.F."/>
            <person name="Nichols A."/>
            <person name="Cepeda A.J."/>
            <person name="Yan W."/>
            <person name="Fan B."/>
            <person name="Jiang Y."/>
            <person name="Adhikari A."/>
            <person name="Zheng C.-J."/>
            <person name="Schuster L."/>
            <person name="Cowan T.M."/>
            <person name="Smanski M.J."/>
            <person name="Chevrette M.G."/>
            <person name="De Carvalho L.P.S."/>
            <person name="Shen B."/>
        </authorList>
    </citation>
    <scope>NUCLEOTIDE SEQUENCE [LARGE SCALE GENOMIC DNA]</scope>
    <source>
        <strain evidence="5 6">NPDC001281</strain>
    </source>
</reference>
<evidence type="ECO:0000313" key="6">
    <source>
        <dbReference type="Proteomes" id="UP001602119"/>
    </source>
</evidence>
<dbReference type="Gene3D" id="3.30.540.10">
    <property type="entry name" value="Fructose-1,6-Bisphosphatase, subunit A, domain 1"/>
    <property type="match status" value="1"/>
</dbReference>
<dbReference type="PRINTS" id="PR00377">
    <property type="entry name" value="IMPHPHTASES"/>
</dbReference>
<dbReference type="PROSITE" id="PS00630">
    <property type="entry name" value="IMP_2"/>
    <property type="match status" value="1"/>
</dbReference>
<dbReference type="Gene3D" id="3.40.190.80">
    <property type="match status" value="1"/>
</dbReference>
<evidence type="ECO:0000256" key="1">
    <source>
        <dbReference type="ARBA" id="ARBA00001033"/>
    </source>
</evidence>
<dbReference type="EC" id="3.1.3.25" evidence="2"/>
<comment type="caution">
    <text evidence="5">The sequence shown here is derived from an EMBL/GenBank/DDBJ whole genome shotgun (WGS) entry which is preliminary data.</text>
</comment>
<gene>
    <name evidence="5" type="ORF">ACFY05_41750</name>
</gene>
<sequence length="216" mass="22583">MLAWTCDCRAVYFELIQSGGVAFIRKTIQNERGHAIFTHGIPLCGISLGLVDHDRSILRVIDLPFLGSRYAAAEGVGAAANGQPVNASGTDALDSAIVSVGDYAVGNGAEAKNRARLPLNYQLATRVQRVRMFGSAAVDLAWVAEGKTDACIMLSNNPWDTAAGVLIAREAGAVVIDIDGTPHTTNARATVAATPKILADLVELVAGAKKDADRGA</sequence>
<dbReference type="InterPro" id="IPR000760">
    <property type="entry name" value="Inositol_monophosphatase-like"/>
</dbReference>
<dbReference type="CDD" id="cd01637">
    <property type="entry name" value="IMPase_like"/>
    <property type="match status" value="1"/>
</dbReference>
<evidence type="ECO:0000313" key="5">
    <source>
        <dbReference type="EMBL" id="MFF4779361.1"/>
    </source>
</evidence>
<dbReference type="EMBL" id="JBIAXI010000048">
    <property type="protein sequence ID" value="MFF4779361.1"/>
    <property type="molecule type" value="Genomic_DNA"/>
</dbReference>
<evidence type="ECO:0000256" key="2">
    <source>
        <dbReference type="ARBA" id="ARBA00013106"/>
    </source>
</evidence>
<dbReference type="PANTHER" id="PTHR20854:SF4">
    <property type="entry name" value="INOSITOL-1-MONOPHOSPHATASE-RELATED"/>
    <property type="match status" value="1"/>
</dbReference>